<gene>
    <name evidence="1" type="ORF">TPSB3V08_LOCUS14057</name>
</gene>
<sequence>MTGDCEQKYRFPSPILKVQFNPRNDKVFLVCPMRHSSRFSQFRGRSSSCTLG</sequence>
<dbReference type="EMBL" id="OD034612">
    <property type="protein sequence ID" value="CAD7420642.1"/>
    <property type="molecule type" value="Genomic_DNA"/>
</dbReference>
<name>A0A7R9DVP6_TIMPO</name>
<protein>
    <submittedName>
        <fullName evidence="1">Uncharacterized protein</fullName>
    </submittedName>
</protein>
<organism evidence="1">
    <name type="scientific">Timema poppense</name>
    <name type="common">Walking stick</name>
    <dbReference type="NCBI Taxonomy" id="170557"/>
    <lineage>
        <taxon>Eukaryota</taxon>
        <taxon>Metazoa</taxon>
        <taxon>Ecdysozoa</taxon>
        <taxon>Arthropoda</taxon>
        <taxon>Hexapoda</taxon>
        <taxon>Insecta</taxon>
        <taxon>Pterygota</taxon>
        <taxon>Neoptera</taxon>
        <taxon>Polyneoptera</taxon>
        <taxon>Phasmatodea</taxon>
        <taxon>Timematodea</taxon>
        <taxon>Timematoidea</taxon>
        <taxon>Timematidae</taxon>
        <taxon>Timema</taxon>
    </lineage>
</organism>
<accession>A0A7R9DVP6</accession>
<evidence type="ECO:0000313" key="1">
    <source>
        <dbReference type="EMBL" id="CAD7420642.1"/>
    </source>
</evidence>
<dbReference type="AlphaFoldDB" id="A0A7R9DVP6"/>
<reference evidence="1" key="1">
    <citation type="submission" date="2020-11" db="EMBL/GenBank/DDBJ databases">
        <authorList>
            <person name="Tran Van P."/>
        </authorList>
    </citation>
    <scope>NUCLEOTIDE SEQUENCE</scope>
</reference>
<proteinExistence type="predicted"/>